<name>A0A3N6LK66_9EURY</name>
<keyword evidence="2" id="KW-0969">Cilium</keyword>
<organism evidence="2 3">
    <name type="scientific">Natrarchaeobius halalkaliphilus</name>
    <dbReference type="NCBI Taxonomy" id="1679091"/>
    <lineage>
        <taxon>Archaea</taxon>
        <taxon>Methanobacteriati</taxon>
        <taxon>Methanobacteriota</taxon>
        <taxon>Stenosarchaea group</taxon>
        <taxon>Halobacteria</taxon>
        <taxon>Halobacteriales</taxon>
        <taxon>Natrialbaceae</taxon>
        <taxon>Natrarchaeobius</taxon>
    </lineage>
</organism>
<keyword evidence="2" id="KW-0966">Cell projection</keyword>
<dbReference type="EMBL" id="REFY01000007">
    <property type="protein sequence ID" value="RQG86748.1"/>
    <property type="molecule type" value="Genomic_DNA"/>
</dbReference>
<dbReference type="Pfam" id="PF24332">
    <property type="entry name" value="DUF7500"/>
    <property type="match status" value="1"/>
</dbReference>
<gene>
    <name evidence="2" type="ORF">EA462_16570</name>
</gene>
<protein>
    <submittedName>
        <fullName evidence="2">Flagella cluster protein</fullName>
    </submittedName>
</protein>
<dbReference type="OrthoDB" id="177137at2157"/>
<keyword evidence="2" id="KW-0282">Flagellum</keyword>
<keyword evidence="3" id="KW-1185">Reference proteome</keyword>
<evidence type="ECO:0000256" key="1">
    <source>
        <dbReference type="SAM" id="MobiDB-lite"/>
    </source>
</evidence>
<evidence type="ECO:0000313" key="3">
    <source>
        <dbReference type="Proteomes" id="UP000273828"/>
    </source>
</evidence>
<proteinExistence type="predicted"/>
<dbReference type="InterPro" id="IPR055923">
    <property type="entry name" value="DUF7500"/>
</dbReference>
<sequence length="218" mass="23792">MPDSNKEKNPKEKADVPPVLPGEQPKPSGSGGALSPEELDFTDSPYVSKVSEGRYVVSSEKRPSGVPDTTTGSNRTPPQPQNQPHRQHDSATNRANVSERPAGDGHQPIQSPEVARSVLADELDRTDARFALDIIAQFDRTAVRHRTSSDDVVGTFNNLVLWYAQHVATETPTQRTASLLIERSEFAPPLSPMQLRQAARKHGLDKSSSLGELLEAIE</sequence>
<feature type="region of interest" description="Disordered" evidence="1">
    <location>
        <begin position="1"/>
        <end position="112"/>
    </location>
</feature>
<comment type="caution">
    <text evidence="2">The sequence shown here is derived from an EMBL/GenBank/DDBJ whole genome shotgun (WGS) entry which is preliminary data.</text>
</comment>
<dbReference type="AlphaFoldDB" id="A0A3N6LK66"/>
<dbReference type="Proteomes" id="UP000273828">
    <property type="component" value="Unassembled WGS sequence"/>
</dbReference>
<reference evidence="2 3" key="1">
    <citation type="submission" date="2018-10" db="EMBL/GenBank/DDBJ databases">
        <title>Natrarchaeobius chitinivorans gen. nov., sp. nov., and Natrarchaeobius haloalkaliphilus sp. nov., alkaliphilic, chitin-utilizing haloarchaea from hypersaline alkaline lakes.</title>
        <authorList>
            <person name="Sorokin D.Y."/>
            <person name="Elcheninov A.G."/>
            <person name="Kostrikina N.A."/>
            <person name="Bale N.J."/>
            <person name="Sinninghe Damste J.S."/>
            <person name="Khijniak T.V."/>
            <person name="Kublanov I.V."/>
            <person name="Toshchakov S.V."/>
        </authorList>
    </citation>
    <scope>NUCLEOTIDE SEQUENCE [LARGE SCALE GENOMIC DNA]</scope>
    <source>
        <strain evidence="2 3">AArcht-Sl</strain>
    </source>
</reference>
<feature type="compositionally biased region" description="Basic and acidic residues" evidence="1">
    <location>
        <begin position="1"/>
        <end position="15"/>
    </location>
</feature>
<accession>A0A3N6LK66</accession>
<evidence type="ECO:0000313" key="2">
    <source>
        <dbReference type="EMBL" id="RQG86748.1"/>
    </source>
</evidence>